<protein>
    <submittedName>
        <fullName evidence="1">Spike glycoprotein</fullName>
    </submittedName>
</protein>
<dbReference type="PANTHER" id="PTHR21261:SF6">
    <property type="entry name" value="BEATEN PATH IIA-RELATED"/>
    <property type="match status" value="1"/>
</dbReference>
<feature type="non-terminal residue" evidence="1">
    <location>
        <position position="1"/>
    </location>
</feature>
<proteinExistence type="predicted"/>
<name>A0AAE1HV97_9NEOP</name>
<keyword evidence="2" id="KW-1185">Reference proteome</keyword>
<dbReference type="AlphaFoldDB" id="A0AAE1HV97"/>
<dbReference type="EMBL" id="JAHWGI010001313">
    <property type="protein sequence ID" value="KAK3928082.1"/>
    <property type="molecule type" value="Genomic_DNA"/>
</dbReference>
<gene>
    <name evidence="1" type="ORF">KUF71_016430</name>
</gene>
<dbReference type="PANTHER" id="PTHR21261">
    <property type="entry name" value="BEAT PROTEIN"/>
    <property type="match status" value="1"/>
</dbReference>
<dbReference type="FunFam" id="2.60.40.10:FF:000437">
    <property type="entry name" value="Beat-IIIc, isoform A"/>
    <property type="match status" value="1"/>
</dbReference>
<comment type="caution">
    <text evidence="1">The sequence shown here is derived from an EMBL/GenBank/DDBJ whole genome shotgun (WGS) entry which is preliminary data.</text>
</comment>
<accession>A0AAE1HV97</accession>
<organism evidence="1 2">
    <name type="scientific">Frankliniella fusca</name>
    <dbReference type="NCBI Taxonomy" id="407009"/>
    <lineage>
        <taxon>Eukaryota</taxon>
        <taxon>Metazoa</taxon>
        <taxon>Ecdysozoa</taxon>
        <taxon>Arthropoda</taxon>
        <taxon>Hexapoda</taxon>
        <taxon>Insecta</taxon>
        <taxon>Pterygota</taxon>
        <taxon>Neoptera</taxon>
        <taxon>Paraneoptera</taxon>
        <taxon>Thysanoptera</taxon>
        <taxon>Terebrantia</taxon>
        <taxon>Thripoidea</taxon>
        <taxon>Thripidae</taxon>
        <taxon>Frankliniella</taxon>
    </lineage>
</organism>
<evidence type="ECO:0000313" key="1">
    <source>
        <dbReference type="EMBL" id="KAK3928082.1"/>
    </source>
</evidence>
<dbReference type="Proteomes" id="UP001219518">
    <property type="component" value="Unassembled WGS sequence"/>
</dbReference>
<sequence>GACLRDVTLSVIPPVVERGQQARLVCQYDLENANLYSVKYYRGSYEFFRYTASEKGNMPQTKVFPIKGINVDLSHSNATQVVLTNVGHSLTGNVSCEVTTDRPFVMKVARARVTVVGE</sequence>
<evidence type="ECO:0000313" key="2">
    <source>
        <dbReference type="Proteomes" id="UP001219518"/>
    </source>
</evidence>
<reference evidence="1" key="2">
    <citation type="journal article" date="2023" name="BMC Genomics">
        <title>Pest status, molecular evolution, and epigenetic factors derived from the genome assembly of Frankliniella fusca, a thysanopteran phytovirus vector.</title>
        <authorList>
            <person name="Catto M.A."/>
            <person name="Labadie P.E."/>
            <person name="Jacobson A.L."/>
            <person name="Kennedy G.G."/>
            <person name="Srinivasan R."/>
            <person name="Hunt B.G."/>
        </authorList>
    </citation>
    <scope>NUCLEOTIDE SEQUENCE</scope>
    <source>
        <strain evidence="1">PL_HMW_Pooled</strain>
    </source>
</reference>
<reference evidence="1" key="1">
    <citation type="submission" date="2021-07" db="EMBL/GenBank/DDBJ databases">
        <authorList>
            <person name="Catto M.A."/>
            <person name="Jacobson A."/>
            <person name="Kennedy G."/>
            <person name="Labadie P."/>
            <person name="Hunt B.G."/>
            <person name="Srinivasan R."/>
        </authorList>
    </citation>
    <scope>NUCLEOTIDE SEQUENCE</scope>
    <source>
        <strain evidence="1">PL_HMW_Pooled</strain>
        <tissue evidence="1">Head</tissue>
    </source>
</reference>